<sequence>MQKTPRNGKNRVKIFLYTYHDGGRIKSVPGSFLLTVIKPRASPQFSYDDVSVRGINIATENKMATYGGDIPSTNDPSSASGASNGDQSSANANFECNICLDTAKDAVISFCGHLFCWPCLHKWLETRPNKSVCPVCKAGISKDKVIPLYGRGSTNQEDPREKMPPRPQGRRPEPENNGGFPGFGGFGDGFQLSFGIGAFPFAFFSTTFGGQGQTAAPAGSPQAEDEQFLSKLFLWVAFLFMFWLLIA</sequence>
<dbReference type="CDD" id="cd16744">
    <property type="entry name" value="RING-HC_RNF185"/>
    <property type="match status" value="1"/>
</dbReference>
<evidence type="ECO:0000256" key="8">
    <source>
        <dbReference type="ARBA" id="ARBA00022786"/>
    </source>
</evidence>
<keyword evidence="16" id="KW-1185">Reference proteome</keyword>
<dbReference type="SMART" id="SM00184">
    <property type="entry name" value="RING"/>
    <property type="match status" value="1"/>
</dbReference>
<evidence type="ECO:0000256" key="4">
    <source>
        <dbReference type="ARBA" id="ARBA00012483"/>
    </source>
</evidence>
<dbReference type="InterPro" id="IPR045103">
    <property type="entry name" value="RNF5/RNF185-like"/>
</dbReference>
<organism evidence="15 16">
    <name type="scientific">Porites lobata</name>
    <dbReference type="NCBI Taxonomy" id="104759"/>
    <lineage>
        <taxon>Eukaryota</taxon>
        <taxon>Metazoa</taxon>
        <taxon>Cnidaria</taxon>
        <taxon>Anthozoa</taxon>
        <taxon>Hexacorallia</taxon>
        <taxon>Scleractinia</taxon>
        <taxon>Fungiina</taxon>
        <taxon>Poritidae</taxon>
        <taxon>Porites</taxon>
    </lineage>
</organism>
<dbReference type="SUPFAM" id="SSF57850">
    <property type="entry name" value="RING/U-box"/>
    <property type="match status" value="1"/>
</dbReference>
<dbReference type="Pfam" id="PF00097">
    <property type="entry name" value="zf-C3HC4"/>
    <property type="match status" value="1"/>
</dbReference>
<feature type="domain" description="RING-type" evidence="14">
    <location>
        <begin position="96"/>
        <end position="137"/>
    </location>
</feature>
<evidence type="ECO:0000256" key="9">
    <source>
        <dbReference type="ARBA" id="ARBA00022833"/>
    </source>
</evidence>
<dbReference type="PROSITE" id="PS00518">
    <property type="entry name" value="ZF_RING_1"/>
    <property type="match status" value="1"/>
</dbReference>
<keyword evidence="10 13" id="KW-0472">Membrane</keyword>
<dbReference type="EMBL" id="CALNXK010000016">
    <property type="protein sequence ID" value="CAH3103878.1"/>
    <property type="molecule type" value="Genomic_DNA"/>
</dbReference>
<dbReference type="InterPro" id="IPR017907">
    <property type="entry name" value="Znf_RING_CS"/>
</dbReference>
<feature type="compositionally biased region" description="Polar residues" evidence="12">
    <location>
        <begin position="71"/>
        <end position="86"/>
    </location>
</feature>
<keyword evidence="13" id="KW-1133">Transmembrane helix</keyword>
<dbReference type="InterPro" id="IPR001841">
    <property type="entry name" value="Znf_RING"/>
</dbReference>
<dbReference type="PANTHER" id="PTHR12313">
    <property type="entry name" value="E3 UBIQUITIN-PROTEIN LIGASE RNF5-RELATED"/>
    <property type="match status" value="1"/>
</dbReference>
<feature type="compositionally biased region" description="Basic and acidic residues" evidence="12">
    <location>
        <begin position="157"/>
        <end position="174"/>
    </location>
</feature>
<evidence type="ECO:0000313" key="16">
    <source>
        <dbReference type="Proteomes" id="UP001159405"/>
    </source>
</evidence>
<keyword evidence="8" id="KW-0833">Ubl conjugation pathway</keyword>
<protein>
    <recommendedName>
        <fullName evidence="4">RING-type E3 ubiquitin transferase</fullName>
        <ecNumber evidence="4">2.3.2.27</ecNumber>
    </recommendedName>
</protein>
<evidence type="ECO:0000256" key="10">
    <source>
        <dbReference type="ARBA" id="ARBA00023136"/>
    </source>
</evidence>
<dbReference type="InterPro" id="IPR018957">
    <property type="entry name" value="Znf_C3HC4_RING-type"/>
</dbReference>
<evidence type="ECO:0000256" key="7">
    <source>
        <dbReference type="ARBA" id="ARBA00022771"/>
    </source>
</evidence>
<accession>A0ABN8NEA2</accession>
<comment type="pathway">
    <text evidence="3">Protein modification; protein ubiquitination.</text>
</comment>
<name>A0ABN8NEA2_9CNID</name>
<evidence type="ECO:0000256" key="12">
    <source>
        <dbReference type="SAM" id="MobiDB-lite"/>
    </source>
</evidence>
<dbReference type="EC" id="2.3.2.27" evidence="4"/>
<comment type="caution">
    <text evidence="15">The sequence shown here is derived from an EMBL/GenBank/DDBJ whole genome shotgun (WGS) entry which is preliminary data.</text>
</comment>
<dbReference type="Gene3D" id="3.30.40.10">
    <property type="entry name" value="Zinc/RING finger domain, C3HC4 (zinc finger)"/>
    <property type="match status" value="1"/>
</dbReference>
<evidence type="ECO:0000256" key="6">
    <source>
        <dbReference type="ARBA" id="ARBA00022723"/>
    </source>
</evidence>
<reference evidence="15 16" key="1">
    <citation type="submission" date="2022-05" db="EMBL/GenBank/DDBJ databases">
        <authorList>
            <consortium name="Genoscope - CEA"/>
            <person name="William W."/>
        </authorList>
    </citation>
    <scope>NUCLEOTIDE SEQUENCE [LARGE SCALE GENOMIC DNA]</scope>
</reference>
<gene>
    <name evidence="15" type="ORF">PLOB_00011445</name>
</gene>
<evidence type="ECO:0000256" key="13">
    <source>
        <dbReference type="SAM" id="Phobius"/>
    </source>
</evidence>
<comment type="subcellular location">
    <subcellularLocation>
        <location evidence="2">Endomembrane system</location>
    </subcellularLocation>
</comment>
<keyword evidence="5" id="KW-0808">Transferase</keyword>
<comment type="catalytic activity">
    <reaction evidence="1">
        <text>S-ubiquitinyl-[E2 ubiquitin-conjugating enzyme]-L-cysteine + [acceptor protein]-L-lysine = [E2 ubiquitin-conjugating enzyme]-L-cysteine + N(6)-ubiquitinyl-[acceptor protein]-L-lysine.</text>
        <dbReference type="EC" id="2.3.2.27"/>
    </reaction>
</comment>
<keyword evidence="13" id="KW-0812">Transmembrane</keyword>
<evidence type="ECO:0000256" key="5">
    <source>
        <dbReference type="ARBA" id="ARBA00022679"/>
    </source>
</evidence>
<evidence type="ECO:0000259" key="14">
    <source>
        <dbReference type="PROSITE" id="PS50089"/>
    </source>
</evidence>
<feature type="transmembrane region" description="Helical" evidence="13">
    <location>
        <begin position="228"/>
        <end position="246"/>
    </location>
</feature>
<proteinExistence type="predicted"/>
<evidence type="ECO:0000256" key="3">
    <source>
        <dbReference type="ARBA" id="ARBA00004906"/>
    </source>
</evidence>
<feature type="region of interest" description="Disordered" evidence="12">
    <location>
        <begin position="148"/>
        <end position="180"/>
    </location>
</feature>
<keyword evidence="6" id="KW-0479">Metal-binding</keyword>
<keyword evidence="7 11" id="KW-0863">Zinc-finger</keyword>
<evidence type="ECO:0000256" key="2">
    <source>
        <dbReference type="ARBA" id="ARBA00004308"/>
    </source>
</evidence>
<dbReference type="PROSITE" id="PS50089">
    <property type="entry name" value="ZF_RING_2"/>
    <property type="match status" value="1"/>
</dbReference>
<evidence type="ECO:0000313" key="15">
    <source>
        <dbReference type="EMBL" id="CAH3103878.1"/>
    </source>
</evidence>
<dbReference type="InterPro" id="IPR013083">
    <property type="entry name" value="Znf_RING/FYVE/PHD"/>
</dbReference>
<keyword evidence="9" id="KW-0862">Zinc</keyword>
<dbReference type="Proteomes" id="UP001159405">
    <property type="component" value="Unassembled WGS sequence"/>
</dbReference>
<evidence type="ECO:0000256" key="11">
    <source>
        <dbReference type="PROSITE-ProRule" id="PRU00175"/>
    </source>
</evidence>
<feature type="region of interest" description="Disordered" evidence="12">
    <location>
        <begin position="65"/>
        <end position="86"/>
    </location>
</feature>
<evidence type="ECO:0000256" key="1">
    <source>
        <dbReference type="ARBA" id="ARBA00000900"/>
    </source>
</evidence>